<feature type="domain" description="PHD-type" evidence="13">
    <location>
        <begin position="68"/>
        <end position="118"/>
    </location>
</feature>
<dbReference type="PANTHER" id="PTHR48442:SF1">
    <property type="entry name" value="SET DOMAIN-CONTAINING PROTEIN"/>
    <property type="match status" value="1"/>
</dbReference>
<protein>
    <recommendedName>
        <fullName evidence="11">[histone H3]-lysine(27) N-methyltransferase</fullName>
        <ecNumber evidence="11">2.1.1.369</ecNumber>
    </recommendedName>
</protein>
<name>A0AAV6P1T8_9ROSI</name>
<dbReference type="AlphaFoldDB" id="A0AAV6P1T8"/>
<keyword evidence="7" id="KW-0862">Zinc</keyword>
<keyword evidence="8" id="KW-0156">Chromatin regulator</keyword>
<dbReference type="Pfam" id="PF00856">
    <property type="entry name" value="SET"/>
    <property type="match status" value="1"/>
</dbReference>
<proteinExistence type="predicted"/>
<keyword evidence="6 12" id="KW-0863">Zinc-finger</keyword>
<feature type="domain" description="SET" evidence="14">
    <location>
        <begin position="249"/>
        <end position="370"/>
    </location>
</feature>
<dbReference type="GO" id="GO:0008270">
    <property type="term" value="F:zinc ion binding"/>
    <property type="evidence" value="ECO:0007669"/>
    <property type="project" value="UniProtKB-KW"/>
</dbReference>
<evidence type="ECO:0000256" key="9">
    <source>
        <dbReference type="ARBA" id="ARBA00023242"/>
    </source>
</evidence>
<evidence type="ECO:0000256" key="4">
    <source>
        <dbReference type="ARBA" id="ARBA00022691"/>
    </source>
</evidence>
<evidence type="ECO:0000256" key="10">
    <source>
        <dbReference type="ARBA" id="ARBA00052048"/>
    </source>
</evidence>
<dbReference type="PANTHER" id="PTHR48442">
    <property type="entry name" value="SET DOMAIN-CONTAINING PROTEIN"/>
    <property type="match status" value="1"/>
</dbReference>
<dbReference type="InterPro" id="IPR001214">
    <property type="entry name" value="SET_dom"/>
</dbReference>
<evidence type="ECO:0000256" key="6">
    <source>
        <dbReference type="ARBA" id="ARBA00022771"/>
    </source>
</evidence>
<keyword evidence="9" id="KW-0539">Nucleus</keyword>
<comment type="subcellular location">
    <subcellularLocation>
        <location evidence="1">Nucleus</location>
    </subcellularLocation>
</comment>
<dbReference type="EMBL" id="JAGKQH010000002">
    <property type="protein sequence ID" value="KAG6605315.1"/>
    <property type="molecule type" value="Genomic_DNA"/>
</dbReference>
<gene>
    <name evidence="15" type="primary">ATXR5</name>
    <name evidence="15" type="ORF">SDJN03_02632</name>
</gene>
<dbReference type="CDD" id="cd10539">
    <property type="entry name" value="SET_ATXR5_6-like"/>
    <property type="match status" value="1"/>
</dbReference>
<dbReference type="InterPro" id="IPR053114">
    <property type="entry name" value="ATXR5/ATXR6"/>
</dbReference>
<evidence type="ECO:0000259" key="14">
    <source>
        <dbReference type="PROSITE" id="PS50280"/>
    </source>
</evidence>
<dbReference type="PROSITE" id="PS50280">
    <property type="entry name" value="SET"/>
    <property type="match status" value="1"/>
</dbReference>
<keyword evidence="4" id="KW-0949">S-adenosyl-L-methionine</keyword>
<dbReference type="GO" id="GO:0005634">
    <property type="term" value="C:nucleus"/>
    <property type="evidence" value="ECO:0007669"/>
    <property type="project" value="UniProtKB-SubCell"/>
</dbReference>
<evidence type="ECO:0000256" key="12">
    <source>
        <dbReference type="PROSITE-ProRule" id="PRU00146"/>
    </source>
</evidence>
<comment type="catalytic activity">
    <reaction evidence="10">
        <text>L-lysyl(27)-[histone H3] + S-adenosyl-L-methionine = N(6)-methyl-L-lysyl(27)-[histone H3] + S-adenosyl-L-homocysteine + H(+)</text>
        <dbReference type="Rhea" id="RHEA:60296"/>
        <dbReference type="Rhea" id="RHEA-COMP:15544"/>
        <dbReference type="Rhea" id="RHEA-COMP:15548"/>
        <dbReference type="ChEBI" id="CHEBI:15378"/>
        <dbReference type="ChEBI" id="CHEBI:29969"/>
        <dbReference type="ChEBI" id="CHEBI:57856"/>
        <dbReference type="ChEBI" id="CHEBI:59789"/>
        <dbReference type="ChEBI" id="CHEBI:61929"/>
        <dbReference type="EC" id="2.1.1.369"/>
    </reaction>
</comment>
<keyword evidence="5" id="KW-0479">Metal-binding</keyword>
<dbReference type="Pfam" id="PF00628">
    <property type="entry name" value="PHD"/>
    <property type="match status" value="1"/>
</dbReference>
<dbReference type="GO" id="GO:0032259">
    <property type="term" value="P:methylation"/>
    <property type="evidence" value="ECO:0007669"/>
    <property type="project" value="UniProtKB-KW"/>
</dbReference>
<comment type="caution">
    <text evidence="15">The sequence shown here is derived from an EMBL/GenBank/DDBJ whole genome shotgun (WGS) entry which is preliminary data.</text>
</comment>
<feature type="non-terminal residue" evidence="15">
    <location>
        <position position="1"/>
    </location>
</feature>
<keyword evidence="16" id="KW-1185">Reference proteome</keyword>
<evidence type="ECO:0000256" key="11">
    <source>
        <dbReference type="ARBA" id="ARBA00066815"/>
    </source>
</evidence>
<keyword evidence="3" id="KW-0808">Transferase</keyword>
<dbReference type="GO" id="GO:0140953">
    <property type="term" value="F:histone H3K27 monomethyltransferase activity"/>
    <property type="evidence" value="ECO:0007669"/>
    <property type="project" value="UniProtKB-EC"/>
</dbReference>
<dbReference type="FunFam" id="2.170.270.10:FF:000038">
    <property type="entry name" value="Histone-lysine N-methyltransferase ATXR5"/>
    <property type="match status" value="1"/>
</dbReference>
<dbReference type="InterPro" id="IPR019787">
    <property type="entry name" value="Znf_PHD-finger"/>
</dbReference>
<keyword evidence="2" id="KW-0489">Methyltransferase</keyword>
<evidence type="ECO:0000256" key="3">
    <source>
        <dbReference type="ARBA" id="ARBA00022679"/>
    </source>
</evidence>
<accession>A0AAV6P1T8</accession>
<dbReference type="InterPro" id="IPR001965">
    <property type="entry name" value="Znf_PHD"/>
</dbReference>
<evidence type="ECO:0000256" key="2">
    <source>
        <dbReference type="ARBA" id="ARBA00022603"/>
    </source>
</evidence>
<dbReference type="SMART" id="SM00249">
    <property type="entry name" value="PHD"/>
    <property type="match status" value="1"/>
</dbReference>
<dbReference type="SMART" id="SM00317">
    <property type="entry name" value="SET"/>
    <property type="match status" value="1"/>
</dbReference>
<evidence type="ECO:0000256" key="7">
    <source>
        <dbReference type="ARBA" id="ARBA00022833"/>
    </source>
</evidence>
<sequence length="382" mass="43662">MTPALSSSSSSSAAAASQRLFRCTASLRRTHAHQRSPSMSPPPRKLKLMTEIMVKAKYAVLERDDYDDVRCEKCRSGDRDDELLLCDKCDKGFHMKCVSPIVVRVPIGSWLCPKCCGQKRIRSFSQKKIIDFFRIQKCKDAESPYLSAQAIKHRRRLRSLVWQKKRRRLLSFLPSEDPDRRLKQMGSLATALTTLQMEFSDDLTYLPGMASRSANQAELEDGGMQVLSKEDTETFELCRAMSRRGECAPLLVVFDSCEGFTVQADDQIKDMTFIAEYTGDVDYLTNREHDDCDSMMTLLSAKHPSRSLVICPDTHGNIARFINGINNHTLEGKKKQNCKCVRYNVKGECRVILVAIRDIAKGERLYYDYNGYEYEYPTHHFL</sequence>
<evidence type="ECO:0000259" key="13">
    <source>
        <dbReference type="PROSITE" id="PS50016"/>
    </source>
</evidence>
<evidence type="ECO:0000256" key="1">
    <source>
        <dbReference type="ARBA" id="ARBA00004123"/>
    </source>
</evidence>
<evidence type="ECO:0000256" key="5">
    <source>
        <dbReference type="ARBA" id="ARBA00022723"/>
    </source>
</evidence>
<evidence type="ECO:0000313" key="16">
    <source>
        <dbReference type="Proteomes" id="UP000685013"/>
    </source>
</evidence>
<dbReference type="PROSITE" id="PS50016">
    <property type="entry name" value="ZF_PHD_2"/>
    <property type="match status" value="1"/>
</dbReference>
<evidence type="ECO:0000256" key="8">
    <source>
        <dbReference type="ARBA" id="ARBA00022853"/>
    </source>
</evidence>
<dbReference type="InterPro" id="IPR019786">
    <property type="entry name" value="Zinc_finger_PHD-type_CS"/>
</dbReference>
<dbReference type="GO" id="GO:0051726">
    <property type="term" value="P:regulation of cell cycle"/>
    <property type="evidence" value="ECO:0007669"/>
    <property type="project" value="UniProtKB-ARBA"/>
</dbReference>
<evidence type="ECO:0000313" key="15">
    <source>
        <dbReference type="EMBL" id="KAG6605315.1"/>
    </source>
</evidence>
<dbReference type="EC" id="2.1.1.369" evidence="11"/>
<dbReference type="GO" id="GO:0006275">
    <property type="term" value="P:regulation of DNA replication"/>
    <property type="evidence" value="ECO:0007669"/>
    <property type="project" value="UniProtKB-ARBA"/>
</dbReference>
<organism evidence="15 16">
    <name type="scientific">Cucurbita argyrosperma subsp. sororia</name>
    <dbReference type="NCBI Taxonomy" id="37648"/>
    <lineage>
        <taxon>Eukaryota</taxon>
        <taxon>Viridiplantae</taxon>
        <taxon>Streptophyta</taxon>
        <taxon>Embryophyta</taxon>
        <taxon>Tracheophyta</taxon>
        <taxon>Spermatophyta</taxon>
        <taxon>Magnoliopsida</taxon>
        <taxon>eudicotyledons</taxon>
        <taxon>Gunneridae</taxon>
        <taxon>Pentapetalae</taxon>
        <taxon>rosids</taxon>
        <taxon>fabids</taxon>
        <taxon>Cucurbitales</taxon>
        <taxon>Cucurbitaceae</taxon>
        <taxon>Cucurbiteae</taxon>
        <taxon>Cucurbita</taxon>
    </lineage>
</organism>
<dbReference type="Proteomes" id="UP000685013">
    <property type="component" value="Chromosome 2"/>
</dbReference>
<dbReference type="PROSITE" id="PS01359">
    <property type="entry name" value="ZF_PHD_1"/>
    <property type="match status" value="1"/>
</dbReference>
<reference evidence="15 16" key="1">
    <citation type="journal article" date="2021" name="Hortic Res">
        <title>The domestication of Cucurbita argyrosperma as revealed by the genome of its wild relative.</title>
        <authorList>
            <person name="Barrera-Redondo J."/>
            <person name="Sanchez-de la Vega G."/>
            <person name="Aguirre-Liguori J.A."/>
            <person name="Castellanos-Morales G."/>
            <person name="Gutierrez-Guerrero Y.T."/>
            <person name="Aguirre-Dugua X."/>
            <person name="Aguirre-Planter E."/>
            <person name="Tenaillon M.I."/>
            <person name="Lira-Saade R."/>
            <person name="Eguiarte L.E."/>
        </authorList>
    </citation>
    <scope>NUCLEOTIDE SEQUENCE [LARGE SCALE GENOMIC DNA]</scope>
    <source>
        <strain evidence="15">JBR-2021</strain>
    </source>
</reference>